<evidence type="ECO:0000313" key="3">
    <source>
        <dbReference type="Proteomes" id="UP000001055"/>
    </source>
</evidence>
<dbReference type="InParanoid" id="Q0UXX4"/>
<dbReference type="KEGG" id="pno:SNOG_03390"/>
<protein>
    <submittedName>
        <fullName evidence="2">Uncharacterized protein</fullName>
    </submittedName>
</protein>
<accession>Q0UXX4</accession>
<gene>
    <name evidence="2" type="ORF">SNOG_03390</name>
</gene>
<name>Q0UXX4_PHANO</name>
<reference evidence="3" key="1">
    <citation type="journal article" date="2007" name="Plant Cell">
        <title>Dothideomycete-plant interactions illuminated by genome sequencing and EST analysis of the wheat pathogen Stagonospora nodorum.</title>
        <authorList>
            <person name="Hane J.K."/>
            <person name="Lowe R.G."/>
            <person name="Solomon P.S."/>
            <person name="Tan K.C."/>
            <person name="Schoch C.L."/>
            <person name="Spatafora J.W."/>
            <person name="Crous P.W."/>
            <person name="Kodira C."/>
            <person name="Birren B.W."/>
            <person name="Galagan J.E."/>
            <person name="Torriani S.F."/>
            <person name="McDonald B.A."/>
            <person name="Oliver R.P."/>
        </authorList>
    </citation>
    <scope>NUCLEOTIDE SEQUENCE [LARGE SCALE GENOMIC DNA]</scope>
    <source>
        <strain evidence="3">SN15 / ATCC MYA-4574 / FGSC 10173</strain>
    </source>
</reference>
<dbReference type="RefSeq" id="XP_001793957.1">
    <property type="nucleotide sequence ID" value="XM_001793905.1"/>
</dbReference>
<dbReference type="EMBL" id="CH445329">
    <property type="protein sequence ID" value="EAT88595.1"/>
    <property type="molecule type" value="Genomic_DNA"/>
</dbReference>
<proteinExistence type="predicted"/>
<dbReference type="GeneID" id="5970820"/>
<feature type="region of interest" description="Disordered" evidence="1">
    <location>
        <begin position="182"/>
        <end position="236"/>
    </location>
</feature>
<dbReference type="Proteomes" id="UP000001055">
    <property type="component" value="Unassembled WGS sequence"/>
</dbReference>
<sequence>MHCGEIVGRAAEGQSQQPVNGYDGVGDGGAQHTLRYAKPLRRRQMRAKLAIAAAVVVAEVKDACGQEECDEDEKVSFYEMSLISEVYDVVWCGGGGDETATLAASELYNHESDRDRSTRNGILASSIASSYIFGSMVHCVGGGRGPGTAAHTAAVSAAPGHLQRLHTKSLNRLHCHTTALLGIDTPKSSPPLRTRPKAAQPSPPLTLFGARKTARTNNFPEEGQEQKPLRSEVGGDMADLGAKCDYRQTPRTPRCFGSFPQRAPRASMLGAYKHE</sequence>
<evidence type="ECO:0000256" key="1">
    <source>
        <dbReference type="SAM" id="MobiDB-lite"/>
    </source>
</evidence>
<dbReference type="AlphaFoldDB" id="Q0UXX4"/>
<organism evidence="2 3">
    <name type="scientific">Phaeosphaeria nodorum (strain SN15 / ATCC MYA-4574 / FGSC 10173)</name>
    <name type="common">Glume blotch fungus</name>
    <name type="synonym">Parastagonospora nodorum</name>
    <dbReference type="NCBI Taxonomy" id="321614"/>
    <lineage>
        <taxon>Eukaryota</taxon>
        <taxon>Fungi</taxon>
        <taxon>Dikarya</taxon>
        <taxon>Ascomycota</taxon>
        <taxon>Pezizomycotina</taxon>
        <taxon>Dothideomycetes</taxon>
        <taxon>Pleosporomycetidae</taxon>
        <taxon>Pleosporales</taxon>
        <taxon>Pleosporineae</taxon>
        <taxon>Phaeosphaeriaceae</taxon>
        <taxon>Parastagonospora</taxon>
    </lineage>
</organism>
<evidence type="ECO:0000313" key="2">
    <source>
        <dbReference type="EMBL" id="EAT88595.1"/>
    </source>
</evidence>